<evidence type="ECO:0000313" key="6">
    <source>
        <dbReference type="EMBL" id="NBI27990.1"/>
    </source>
</evidence>
<dbReference type="CDD" id="cd01561">
    <property type="entry name" value="CBS_like"/>
    <property type="match status" value="1"/>
</dbReference>
<accession>A0A6N9Q1E7</accession>
<dbReference type="SUPFAM" id="SSF53686">
    <property type="entry name" value="Tryptophan synthase beta subunit-like PLP-dependent enzymes"/>
    <property type="match status" value="1"/>
</dbReference>
<reference evidence="6 7" key="1">
    <citation type="submission" date="2019-01" db="EMBL/GenBank/DDBJ databases">
        <title>Chengkuizengella sp. nov., isolated from deep-sea sediment of East Pacific Ocean.</title>
        <authorList>
            <person name="Yang J."/>
            <person name="Lai Q."/>
            <person name="Shao Z."/>
        </authorList>
    </citation>
    <scope>NUCLEOTIDE SEQUENCE [LARGE SCALE GENOMIC DNA]</scope>
    <source>
        <strain evidence="6 7">YPA3-1-1</strain>
    </source>
</reference>
<sequence>MNIDEGILTAIGHTPLVQLNKIFENQSMKLFAKLEFLNPGGSSKDRPALFMIREGIKSGEIQKDTTIIESSSGNLGISLAKICNYLGLKFICVVDPKTTELNLNILKAFNAIVEIVKKPEPNTGEFLPARIDKVNELRKKLKNHFWPNQYANPNNSKSHYVMTMNEIFMDLKHVDYMFCAVSSCGTIRGCVDFIRDHQLKTKVVAVDSIGSVIFKESTGQRLIPGIGAGLVPALCPKESIHHIVHVSDLDCITGCRHLIQEESILAGGSSGAVIAAVNKLKPIIPKDSTCVAIFPDRGDRYLETIYSDEWVKKQYGEVNYFW</sequence>
<comment type="caution">
    <text evidence="6">The sequence shown here is derived from an EMBL/GenBank/DDBJ whole genome shotgun (WGS) entry which is preliminary data.</text>
</comment>
<dbReference type="GO" id="GO:1901605">
    <property type="term" value="P:alpha-amino acid metabolic process"/>
    <property type="evidence" value="ECO:0007669"/>
    <property type="project" value="UniProtKB-ARBA"/>
</dbReference>
<dbReference type="InterPro" id="IPR023927">
    <property type="entry name" value="SbnA"/>
</dbReference>
<comment type="subunit">
    <text evidence="2">Homodimer.</text>
</comment>
<keyword evidence="4" id="KW-0663">Pyridoxal phosphate</keyword>
<dbReference type="PANTHER" id="PTHR10314">
    <property type="entry name" value="CYSTATHIONINE BETA-SYNTHASE"/>
    <property type="match status" value="1"/>
</dbReference>
<dbReference type="RefSeq" id="WP_160644475.1">
    <property type="nucleotide sequence ID" value="NZ_SIJB01000007.1"/>
</dbReference>
<evidence type="ECO:0000259" key="5">
    <source>
        <dbReference type="Pfam" id="PF00291"/>
    </source>
</evidence>
<dbReference type="OrthoDB" id="9808024at2"/>
<proteinExistence type="predicted"/>
<dbReference type="InterPro" id="IPR036052">
    <property type="entry name" value="TrpB-like_PALP_sf"/>
</dbReference>
<protein>
    <submittedName>
        <fullName evidence="6">2,3-diaminopropionate biosynthesis protein SbnA</fullName>
    </submittedName>
</protein>
<comment type="cofactor">
    <cofactor evidence="1">
        <name>pyridoxal 5'-phosphate</name>
        <dbReference type="ChEBI" id="CHEBI:597326"/>
    </cofactor>
</comment>
<dbReference type="Gene3D" id="3.40.50.1100">
    <property type="match status" value="2"/>
</dbReference>
<evidence type="ECO:0000256" key="4">
    <source>
        <dbReference type="ARBA" id="ARBA00022898"/>
    </source>
</evidence>
<evidence type="ECO:0000256" key="2">
    <source>
        <dbReference type="ARBA" id="ARBA00011738"/>
    </source>
</evidence>
<gene>
    <name evidence="6" type="primary">sbnA</name>
    <name evidence="6" type="ORF">ERL59_03325</name>
</gene>
<dbReference type="AlphaFoldDB" id="A0A6N9Q1E7"/>
<dbReference type="Pfam" id="PF00291">
    <property type="entry name" value="PALP"/>
    <property type="match status" value="1"/>
</dbReference>
<evidence type="ECO:0000256" key="3">
    <source>
        <dbReference type="ARBA" id="ARBA00022679"/>
    </source>
</evidence>
<organism evidence="6 7">
    <name type="scientific">Chengkuizengella marina</name>
    <dbReference type="NCBI Taxonomy" id="2507566"/>
    <lineage>
        <taxon>Bacteria</taxon>
        <taxon>Bacillati</taxon>
        <taxon>Bacillota</taxon>
        <taxon>Bacilli</taxon>
        <taxon>Bacillales</taxon>
        <taxon>Paenibacillaceae</taxon>
        <taxon>Chengkuizengella</taxon>
    </lineage>
</organism>
<keyword evidence="3" id="KW-0808">Transferase</keyword>
<dbReference type="NCBIfam" id="TIGR03945">
    <property type="entry name" value="PLP_SbnA_fam"/>
    <property type="match status" value="1"/>
</dbReference>
<keyword evidence="7" id="KW-1185">Reference proteome</keyword>
<name>A0A6N9Q1E7_9BACL</name>
<evidence type="ECO:0000256" key="1">
    <source>
        <dbReference type="ARBA" id="ARBA00001933"/>
    </source>
</evidence>
<dbReference type="GO" id="GO:0016740">
    <property type="term" value="F:transferase activity"/>
    <property type="evidence" value="ECO:0007669"/>
    <property type="project" value="UniProtKB-KW"/>
</dbReference>
<evidence type="ECO:0000313" key="7">
    <source>
        <dbReference type="Proteomes" id="UP000448943"/>
    </source>
</evidence>
<feature type="domain" description="Tryptophan synthase beta chain-like PALP" evidence="5">
    <location>
        <begin position="8"/>
        <end position="296"/>
    </location>
</feature>
<dbReference type="EMBL" id="SIJB01000007">
    <property type="protein sequence ID" value="NBI27990.1"/>
    <property type="molecule type" value="Genomic_DNA"/>
</dbReference>
<dbReference type="InterPro" id="IPR001926">
    <property type="entry name" value="TrpB-like_PALP"/>
</dbReference>
<dbReference type="InterPro" id="IPR050214">
    <property type="entry name" value="Cys_Synth/Cystath_Beta-Synth"/>
</dbReference>
<dbReference type="Proteomes" id="UP000448943">
    <property type="component" value="Unassembled WGS sequence"/>
</dbReference>